<keyword evidence="1" id="KW-1133">Transmembrane helix</keyword>
<dbReference type="EMBL" id="UZAM01000977">
    <property type="protein sequence ID" value="VDO83241.1"/>
    <property type="molecule type" value="Genomic_DNA"/>
</dbReference>
<evidence type="ECO:0000313" key="4">
    <source>
        <dbReference type="Proteomes" id="UP000270296"/>
    </source>
</evidence>
<keyword evidence="1" id="KW-0472">Membrane</keyword>
<evidence type="ECO:0000313" key="5">
    <source>
        <dbReference type="WBParaSite" id="SBAD_0000042601-mRNA-1"/>
    </source>
</evidence>
<reference evidence="5" key="1">
    <citation type="submission" date="2016-06" db="UniProtKB">
        <authorList>
            <consortium name="WormBaseParasite"/>
        </authorList>
    </citation>
    <scope>IDENTIFICATION</scope>
</reference>
<dbReference type="WBParaSite" id="SBAD_0000042601-mRNA-1">
    <property type="protein sequence ID" value="SBAD_0000042601-mRNA-1"/>
    <property type="gene ID" value="SBAD_0000042601"/>
</dbReference>
<evidence type="ECO:0000256" key="1">
    <source>
        <dbReference type="SAM" id="Phobius"/>
    </source>
</evidence>
<accession>A0A183I9W3</accession>
<name>A0A183I9W3_9BILA</name>
<protein>
    <submittedName>
        <fullName evidence="5">HSNSD domain-containing protein</fullName>
    </submittedName>
</protein>
<evidence type="ECO:0000259" key="2">
    <source>
        <dbReference type="Pfam" id="PF25119"/>
    </source>
</evidence>
<evidence type="ECO:0000313" key="3">
    <source>
        <dbReference type="EMBL" id="VDO83241.1"/>
    </source>
</evidence>
<keyword evidence="1" id="KW-0812">Transmembrane</keyword>
<reference evidence="3 4" key="2">
    <citation type="submission" date="2018-11" db="EMBL/GenBank/DDBJ databases">
        <authorList>
            <consortium name="Pathogen Informatics"/>
        </authorList>
    </citation>
    <scope>NUCLEOTIDE SEQUENCE [LARGE SCALE GENOMIC DNA]</scope>
</reference>
<dbReference type="Proteomes" id="UP000270296">
    <property type="component" value="Unassembled WGS sequence"/>
</dbReference>
<organism evidence="5">
    <name type="scientific">Soboliphyme baturini</name>
    <dbReference type="NCBI Taxonomy" id="241478"/>
    <lineage>
        <taxon>Eukaryota</taxon>
        <taxon>Metazoa</taxon>
        <taxon>Ecdysozoa</taxon>
        <taxon>Nematoda</taxon>
        <taxon>Enoplea</taxon>
        <taxon>Dorylaimia</taxon>
        <taxon>Dioctophymatida</taxon>
        <taxon>Dioctophymatoidea</taxon>
        <taxon>Soboliphymatidae</taxon>
        <taxon>Soboliphyme</taxon>
    </lineage>
</organism>
<keyword evidence="4" id="KW-1185">Reference proteome</keyword>
<dbReference type="InterPro" id="IPR056793">
    <property type="entry name" value="HSNSD_N"/>
</dbReference>
<feature type="transmembrane region" description="Helical" evidence="1">
    <location>
        <begin position="25"/>
        <end position="43"/>
    </location>
</feature>
<dbReference type="OrthoDB" id="8958249at2759"/>
<feature type="domain" description="Heparan sulfate-N-deacetylase N-terminal" evidence="2">
    <location>
        <begin position="93"/>
        <end position="310"/>
    </location>
</feature>
<dbReference type="AlphaFoldDB" id="A0A183I9W3"/>
<sequence length="312" mass="35764">MTLTSTFNHCFCGCGHGCIRRRPITIFYTFCLLILIYIVYQISNQYQNDGMYIYQHLTLDVKPSCLATASATDALIQLGTANLTESAFLSRKEAKVLLLVESQYSTIGNQVKTVLNYAKIAYKVQLVRKNLPSLTNLKKGRYAVIIFENLYKYLNLNEWNRQLLHKYCKEFRVGLVAFMPSRMEQRYERAKVRGLPLFIYQKQTVLNVTLNANSSILYMTAASSHTTTTAPNASKPHDDWVGFIPHHPSFETVLTGHGYFTNSTHTVYNSYAVVLLDRGLLDGVRKLFFGNDFDAFWLLKMLFLDGLKYLSY</sequence>
<proteinExistence type="predicted"/>
<dbReference type="Pfam" id="PF25119">
    <property type="entry name" value="HSNSD_N"/>
    <property type="match status" value="1"/>
</dbReference>
<gene>
    <name evidence="3" type="ORF">SBAD_LOCUS407</name>
</gene>